<feature type="domain" description="DinB-like" evidence="1">
    <location>
        <begin position="8"/>
        <end position="159"/>
    </location>
</feature>
<dbReference type="Proteomes" id="UP000199410">
    <property type="component" value="Unassembled WGS sequence"/>
</dbReference>
<evidence type="ECO:0000313" key="2">
    <source>
        <dbReference type="EMBL" id="SER25715.1"/>
    </source>
</evidence>
<protein>
    <submittedName>
        <fullName evidence="2">DinB superfamily protein</fullName>
    </submittedName>
</protein>
<organism evidence="2 3">
    <name type="scientific">Lysinibacillus fusiformis</name>
    <dbReference type="NCBI Taxonomy" id="28031"/>
    <lineage>
        <taxon>Bacteria</taxon>
        <taxon>Bacillati</taxon>
        <taxon>Bacillota</taxon>
        <taxon>Bacilli</taxon>
        <taxon>Bacillales</taxon>
        <taxon>Bacillaceae</taxon>
        <taxon>Lysinibacillus</taxon>
    </lineage>
</organism>
<dbReference type="AlphaFoldDB" id="A0A1H9MQM3"/>
<evidence type="ECO:0000259" key="1">
    <source>
        <dbReference type="Pfam" id="PF12867"/>
    </source>
</evidence>
<dbReference type="SUPFAM" id="SSF109854">
    <property type="entry name" value="DinB/YfiT-like putative metalloenzymes"/>
    <property type="match status" value="1"/>
</dbReference>
<dbReference type="EMBL" id="FOEL01000012">
    <property type="protein sequence ID" value="SER25715.1"/>
    <property type="molecule type" value="Genomic_DNA"/>
</dbReference>
<comment type="caution">
    <text evidence="2">The sequence shown here is derived from an EMBL/GenBank/DDBJ whole genome shotgun (WGS) entry which is preliminary data.</text>
</comment>
<proteinExistence type="predicted"/>
<dbReference type="InterPro" id="IPR034660">
    <property type="entry name" value="DinB/YfiT-like"/>
</dbReference>
<dbReference type="Gene3D" id="1.20.120.450">
    <property type="entry name" value="dinb family like domain"/>
    <property type="match status" value="1"/>
</dbReference>
<name>A0A1H9MQM3_9BACI</name>
<dbReference type="RefSeq" id="WP_170844149.1">
    <property type="nucleotide sequence ID" value="NZ_FMVP01000012.1"/>
</dbReference>
<sequence>MIILAKDQFDATREQLLQEINHLSDTEFNDTPDAQNWSIAQICHHLILVEEATKKAVTWGLQSQEQSSPERKDMQLLLDRTRKFQAPSIVEPSEDPFHVQKMVELLATTRAEFLGFLETLEDADALAKRTMKHPALGECPLDQWIEQIYLHEQRHILQIQEIKNSWQQASN</sequence>
<dbReference type="InterPro" id="IPR024775">
    <property type="entry name" value="DinB-like"/>
</dbReference>
<gene>
    <name evidence="2" type="ORF">SAMN02787113_03386</name>
</gene>
<dbReference type="Pfam" id="PF12867">
    <property type="entry name" value="DinB_2"/>
    <property type="match status" value="1"/>
</dbReference>
<accession>A0A1H9MQM3</accession>
<evidence type="ECO:0000313" key="3">
    <source>
        <dbReference type="Proteomes" id="UP000199410"/>
    </source>
</evidence>
<reference evidence="2 3" key="1">
    <citation type="submission" date="2016-10" db="EMBL/GenBank/DDBJ databases">
        <authorList>
            <person name="Varghese N."/>
            <person name="Submissions S."/>
        </authorList>
    </citation>
    <scope>NUCLEOTIDE SEQUENCE [LARGE SCALE GENOMIC DNA]</scope>
    <source>
        <strain evidence="2 3">TC-13</strain>
    </source>
</reference>